<evidence type="ECO:0000313" key="1">
    <source>
        <dbReference type="EMBL" id="KAH3799989.1"/>
    </source>
</evidence>
<dbReference type="AlphaFoldDB" id="A0A9D4FIY0"/>
<protein>
    <submittedName>
        <fullName evidence="1">Uncharacterized protein</fullName>
    </submittedName>
</protein>
<dbReference type="PANTHER" id="PTHR31431:SF1">
    <property type="entry name" value="NUCLEOPORIN NUP188"/>
    <property type="match status" value="1"/>
</dbReference>
<organism evidence="1 2">
    <name type="scientific">Dreissena polymorpha</name>
    <name type="common">Zebra mussel</name>
    <name type="synonym">Mytilus polymorpha</name>
    <dbReference type="NCBI Taxonomy" id="45954"/>
    <lineage>
        <taxon>Eukaryota</taxon>
        <taxon>Metazoa</taxon>
        <taxon>Spiralia</taxon>
        <taxon>Lophotrochozoa</taxon>
        <taxon>Mollusca</taxon>
        <taxon>Bivalvia</taxon>
        <taxon>Autobranchia</taxon>
        <taxon>Heteroconchia</taxon>
        <taxon>Euheterodonta</taxon>
        <taxon>Imparidentia</taxon>
        <taxon>Neoheterodontei</taxon>
        <taxon>Myida</taxon>
        <taxon>Dreissenoidea</taxon>
        <taxon>Dreissenidae</taxon>
        <taxon>Dreissena</taxon>
    </lineage>
</organism>
<evidence type="ECO:0000313" key="2">
    <source>
        <dbReference type="Proteomes" id="UP000828390"/>
    </source>
</evidence>
<dbReference type="PANTHER" id="PTHR31431">
    <property type="entry name" value="NUCLEOPORIN NUP188 HOMOLOG"/>
    <property type="match status" value="1"/>
</dbReference>
<dbReference type="InterPro" id="IPR044840">
    <property type="entry name" value="Nup188"/>
</dbReference>
<name>A0A9D4FIY0_DREPO</name>
<dbReference type="GO" id="GO:0006606">
    <property type="term" value="P:protein import into nucleus"/>
    <property type="evidence" value="ECO:0007669"/>
    <property type="project" value="TreeGrafter"/>
</dbReference>
<dbReference type="Proteomes" id="UP000828390">
    <property type="component" value="Unassembled WGS sequence"/>
</dbReference>
<sequence length="94" mass="10615">MFQAIDKAVQLLGAEQPHGPLLLSWAVIRQLFIEGGGGQLTKKYGNQALQLNVFDFILDMLSLEPFCGKSVRRLCKYLIYIFLISKKKLQVTSL</sequence>
<dbReference type="GO" id="GO:0006405">
    <property type="term" value="P:RNA export from nucleus"/>
    <property type="evidence" value="ECO:0007669"/>
    <property type="project" value="TreeGrafter"/>
</dbReference>
<comment type="caution">
    <text evidence="1">The sequence shown here is derived from an EMBL/GenBank/DDBJ whole genome shotgun (WGS) entry which is preliminary data.</text>
</comment>
<reference evidence="1" key="2">
    <citation type="submission" date="2020-11" db="EMBL/GenBank/DDBJ databases">
        <authorList>
            <person name="McCartney M.A."/>
            <person name="Auch B."/>
            <person name="Kono T."/>
            <person name="Mallez S."/>
            <person name="Becker A."/>
            <person name="Gohl D.M."/>
            <person name="Silverstein K.A.T."/>
            <person name="Koren S."/>
            <person name="Bechman K.B."/>
            <person name="Herman A."/>
            <person name="Abrahante J.E."/>
            <person name="Garbe J."/>
        </authorList>
    </citation>
    <scope>NUCLEOTIDE SEQUENCE</scope>
    <source>
        <strain evidence="1">Duluth1</strain>
        <tissue evidence="1">Whole animal</tissue>
    </source>
</reference>
<accession>A0A9D4FIY0</accession>
<keyword evidence="2" id="KW-1185">Reference proteome</keyword>
<gene>
    <name evidence="1" type="ORF">DPMN_153613</name>
</gene>
<reference evidence="1" key="1">
    <citation type="journal article" date="2019" name="bioRxiv">
        <title>The Genome of the Zebra Mussel, Dreissena polymorpha: A Resource for Invasive Species Research.</title>
        <authorList>
            <person name="McCartney M.A."/>
            <person name="Auch B."/>
            <person name="Kono T."/>
            <person name="Mallez S."/>
            <person name="Zhang Y."/>
            <person name="Obille A."/>
            <person name="Becker A."/>
            <person name="Abrahante J.E."/>
            <person name="Garbe J."/>
            <person name="Badalamenti J.P."/>
            <person name="Herman A."/>
            <person name="Mangelson H."/>
            <person name="Liachko I."/>
            <person name="Sullivan S."/>
            <person name="Sone E.D."/>
            <person name="Koren S."/>
            <person name="Silverstein K.A.T."/>
            <person name="Beckman K.B."/>
            <person name="Gohl D.M."/>
        </authorList>
    </citation>
    <scope>NUCLEOTIDE SEQUENCE</scope>
    <source>
        <strain evidence="1">Duluth1</strain>
        <tissue evidence="1">Whole animal</tissue>
    </source>
</reference>
<dbReference type="GO" id="GO:0044611">
    <property type="term" value="C:nuclear pore inner ring"/>
    <property type="evidence" value="ECO:0007669"/>
    <property type="project" value="TreeGrafter"/>
</dbReference>
<dbReference type="GO" id="GO:0017056">
    <property type="term" value="F:structural constituent of nuclear pore"/>
    <property type="evidence" value="ECO:0007669"/>
    <property type="project" value="InterPro"/>
</dbReference>
<proteinExistence type="predicted"/>
<dbReference type="EMBL" id="JAIWYP010000007">
    <property type="protein sequence ID" value="KAH3799989.1"/>
    <property type="molecule type" value="Genomic_DNA"/>
</dbReference>